<feature type="domain" description="VOC" evidence="1">
    <location>
        <begin position="26"/>
        <end position="142"/>
    </location>
</feature>
<dbReference type="PROSITE" id="PS51819">
    <property type="entry name" value="VOC"/>
    <property type="match status" value="1"/>
</dbReference>
<dbReference type="InterPro" id="IPR004360">
    <property type="entry name" value="Glyas_Fos-R_dOase_dom"/>
</dbReference>
<dbReference type="InterPro" id="IPR029068">
    <property type="entry name" value="Glyas_Bleomycin-R_OHBP_Dase"/>
</dbReference>
<evidence type="ECO:0000259" key="1">
    <source>
        <dbReference type="PROSITE" id="PS51819"/>
    </source>
</evidence>
<dbReference type="AlphaFoldDB" id="A0A2A7SEM7"/>
<dbReference type="Pfam" id="PF00903">
    <property type="entry name" value="Glyoxalase"/>
    <property type="match status" value="1"/>
</dbReference>
<dbReference type="InterPro" id="IPR037523">
    <property type="entry name" value="VOC_core"/>
</dbReference>
<sequence length="171" mass="19366">MIPSEFRKLADRADASGLPLPSPRIQRTHLSLFVRDPLRSSRWYAEVLGMAETARGEQWVFMSFGQKHHDIALIRAASDAELGTIGLQHYGLEIAGGLIELRRLYGMLIRRRVPIVKITDHKVGIGVYFLDPDGNRLEFFCETVTDDEEGKRVLNRYNAPSDPTSLDPLFD</sequence>
<dbReference type="SUPFAM" id="SSF54593">
    <property type="entry name" value="Glyoxalase/Bleomycin resistance protein/Dihydroxybiphenyl dioxygenase"/>
    <property type="match status" value="1"/>
</dbReference>
<evidence type="ECO:0000313" key="3">
    <source>
        <dbReference type="Proteomes" id="UP000220629"/>
    </source>
</evidence>
<gene>
    <name evidence="2" type="ORF">CRM94_06790</name>
</gene>
<protein>
    <submittedName>
        <fullName evidence="2">Glyoxalase</fullName>
    </submittedName>
</protein>
<accession>A0A2A7SEM7</accession>
<proteinExistence type="predicted"/>
<dbReference type="Proteomes" id="UP000220629">
    <property type="component" value="Unassembled WGS sequence"/>
</dbReference>
<organism evidence="2 3">
    <name type="scientific">Burkholderia gladioli</name>
    <name type="common">Pseudomonas marginata</name>
    <name type="synonym">Phytomonas marginata</name>
    <dbReference type="NCBI Taxonomy" id="28095"/>
    <lineage>
        <taxon>Bacteria</taxon>
        <taxon>Pseudomonadati</taxon>
        <taxon>Pseudomonadota</taxon>
        <taxon>Betaproteobacteria</taxon>
        <taxon>Burkholderiales</taxon>
        <taxon>Burkholderiaceae</taxon>
        <taxon>Burkholderia</taxon>
    </lineage>
</organism>
<reference evidence="3" key="1">
    <citation type="submission" date="2017-09" db="EMBL/GenBank/DDBJ databases">
        <title>FDA dAtabase for Regulatory Grade micrObial Sequences (FDA-ARGOS): Supporting development and validation of Infectious Disease Dx tests.</title>
        <authorList>
            <person name="Minogue T."/>
            <person name="Wolcott M."/>
            <person name="Wasieloski L."/>
            <person name="Aguilar W."/>
            <person name="Moore D."/>
            <person name="Tallon L."/>
            <person name="Sadzewicz L."/>
            <person name="Ott S."/>
            <person name="Zhao X."/>
            <person name="Nagaraj S."/>
            <person name="Vavikolanu K."/>
            <person name="Aluvathingal J."/>
            <person name="Nadendla S."/>
            <person name="Sichtig H."/>
        </authorList>
    </citation>
    <scope>NUCLEOTIDE SEQUENCE [LARGE SCALE GENOMIC DNA]</scope>
    <source>
        <strain evidence="3">FDAARGOS_390</strain>
    </source>
</reference>
<evidence type="ECO:0000313" key="2">
    <source>
        <dbReference type="EMBL" id="PEH41879.1"/>
    </source>
</evidence>
<dbReference type="RefSeq" id="WP_098151764.1">
    <property type="nucleotide sequence ID" value="NZ_CADEQH010000001.1"/>
</dbReference>
<dbReference type="GeneID" id="66461513"/>
<name>A0A2A7SEM7_BURGA</name>
<comment type="caution">
    <text evidence="2">The sequence shown here is derived from an EMBL/GenBank/DDBJ whole genome shotgun (WGS) entry which is preliminary data.</text>
</comment>
<dbReference type="EMBL" id="PDDY01000001">
    <property type="protein sequence ID" value="PEH41879.1"/>
    <property type="molecule type" value="Genomic_DNA"/>
</dbReference>
<dbReference type="Gene3D" id="3.10.180.10">
    <property type="entry name" value="2,3-Dihydroxybiphenyl 1,2-Dioxygenase, domain 1"/>
    <property type="match status" value="1"/>
</dbReference>